<accession>A0A024TQZ9</accession>
<reference evidence="1" key="1">
    <citation type="submission" date="2013-12" db="EMBL/GenBank/DDBJ databases">
        <title>The Genome Sequence of Aphanomyces invadans NJM9701.</title>
        <authorList>
            <consortium name="The Broad Institute Genomics Platform"/>
            <person name="Russ C."/>
            <person name="Tyler B."/>
            <person name="van West P."/>
            <person name="Dieguez-Uribeondo J."/>
            <person name="Young S.K."/>
            <person name="Zeng Q."/>
            <person name="Gargeya S."/>
            <person name="Fitzgerald M."/>
            <person name="Abouelleil A."/>
            <person name="Alvarado L."/>
            <person name="Chapman S.B."/>
            <person name="Gainer-Dewar J."/>
            <person name="Goldberg J."/>
            <person name="Griggs A."/>
            <person name="Gujja S."/>
            <person name="Hansen M."/>
            <person name="Howarth C."/>
            <person name="Imamovic A."/>
            <person name="Ireland A."/>
            <person name="Larimer J."/>
            <person name="McCowan C."/>
            <person name="Murphy C."/>
            <person name="Pearson M."/>
            <person name="Poon T.W."/>
            <person name="Priest M."/>
            <person name="Roberts A."/>
            <person name="Saif S."/>
            <person name="Shea T."/>
            <person name="Sykes S."/>
            <person name="Wortman J."/>
            <person name="Nusbaum C."/>
            <person name="Birren B."/>
        </authorList>
    </citation>
    <scope>NUCLEOTIDE SEQUENCE [LARGE SCALE GENOMIC DNA]</scope>
    <source>
        <strain evidence="1">NJM9701</strain>
    </source>
</reference>
<name>A0A024TQZ9_9STRA</name>
<dbReference type="AlphaFoldDB" id="A0A024TQZ9"/>
<dbReference type="VEuPathDB" id="FungiDB:H310_10707"/>
<sequence length="201" mass="22068">MNESPACNSPPLGPWLASLDQVLSLGTVSQLEQWLRTHIVVTAGAPNSTAAATLNSSDAPIPPVAHSSQHCRVDTLIKTVIKHGCPTRLAVCVDLVQCDTSFLSSAAMAHWVHYASMCNQLEMAIHMQQRLLHWPTLPPRSKPVLLNVNAVNGSTGTERTRPHWHTLSSVNSTTQHQRQIDRKPSAMWSLANHLLHTSEFI</sequence>
<dbReference type="RefSeq" id="XP_008875372.1">
    <property type="nucleotide sequence ID" value="XM_008877150.1"/>
</dbReference>
<dbReference type="GeneID" id="20087757"/>
<evidence type="ECO:0000313" key="1">
    <source>
        <dbReference type="EMBL" id="ETV96061.1"/>
    </source>
</evidence>
<protein>
    <submittedName>
        <fullName evidence="1">Uncharacterized protein</fullName>
    </submittedName>
</protein>
<organism evidence="1">
    <name type="scientific">Aphanomyces invadans</name>
    <dbReference type="NCBI Taxonomy" id="157072"/>
    <lineage>
        <taxon>Eukaryota</taxon>
        <taxon>Sar</taxon>
        <taxon>Stramenopiles</taxon>
        <taxon>Oomycota</taxon>
        <taxon>Saprolegniomycetes</taxon>
        <taxon>Saprolegniales</taxon>
        <taxon>Verrucalvaceae</taxon>
        <taxon>Aphanomyces</taxon>
    </lineage>
</organism>
<gene>
    <name evidence="1" type="ORF">H310_10707</name>
</gene>
<dbReference type="EMBL" id="KI913978">
    <property type="protein sequence ID" value="ETV96061.1"/>
    <property type="molecule type" value="Genomic_DNA"/>
</dbReference>
<proteinExistence type="predicted"/>